<dbReference type="EMBL" id="AP023355">
    <property type="protein sequence ID" value="BCJ38315.1"/>
    <property type="molecule type" value="Genomic_DNA"/>
</dbReference>
<keyword evidence="1" id="KW-0812">Transmembrane</keyword>
<keyword evidence="1" id="KW-0472">Membrane</keyword>
<feature type="transmembrane region" description="Helical" evidence="1">
    <location>
        <begin position="63"/>
        <end position="81"/>
    </location>
</feature>
<evidence type="ECO:0000256" key="1">
    <source>
        <dbReference type="SAM" id="Phobius"/>
    </source>
</evidence>
<dbReference type="Proteomes" id="UP000611640">
    <property type="component" value="Chromosome"/>
</dbReference>
<organism evidence="2 3">
    <name type="scientific">Actinocatenispora thailandica</name>
    <dbReference type="NCBI Taxonomy" id="227318"/>
    <lineage>
        <taxon>Bacteria</taxon>
        <taxon>Bacillati</taxon>
        <taxon>Actinomycetota</taxon>
        <taxon>Actinomycetes</taxon>
        <taxon>Micromonosporales</taxon>
        <taxon>Micromonosporaceae</taxon>
        <taxon>Actinocatenispora</taxon>
    </lineage>
</organism>
<reference evidence="2 3" key="1">
    <citation type="submission" date="2020-08" db="EMBL/GenBank/DDBJ databases">
        <title>Whole genome shotgun sequence of Actinocatenispora thailandica NBRC 105041.</title>
        <authorList>
            <person name="Komaki H."/>
            <person name="Tamura T."/>
        </authorList>
    </citation>
    <scope>NUCLEOTIDE SEQUENCE [LARGE SCALE GENOMIC DNA]</scope>
    <source>
        <strain evidence="2 3">NBRC 105041</strain>
    </source>
</reference>
<name>A0A7R7DV72_9ACTN</name>
<dbReference type="AlphaFoldDB" id="A0A7R7DV72"/>
<gene>
    <name evidence="2" type="ORF">Athai_58180</name>
</gene>
<keyword evidence="3" id="KW-1185">Reference proteome</keyword>
<dbReference type="KEGG" id="atl:Athai_58180"/>
<feature type="transmembrane region" description="Helical" evidence="1">
    <location>
        <begin position="20"/>
        <end position="43"/>
    </location>
</feature>
<sequence>MPAVTGPAERRYLRVVRASAGYDLVVTAGFCTPWSYPLVHAALSGLGDRLGLGTLPALEPAQVLYANLLGSIVVVWAVLRLRRPSHRYGGYDGAARALFALWQATALAHGFAPVLWPFLAMEVAFGVAELAPLAWSRLRRDAVPADSVEPAGASDQGVLS</sequence>
<evidence type="ECO:0000313" key="3">
    <source>
        <dbReference type="Proteomes" id="UP000611640"/>
    </source>
</evidence>
<accession>A0A7R7DV72</accession>
<dbReference type="RefSeq" id="WP_203964373.1">
    <property type="nucleotide sequence ID" value="NZ_AP023355.1"/>
</dbReference>
<feature type="transmembrane region" description="Helical" evidence="1">
    <location>
        <begin position="93"/>
        <end position="112"/>
    </location>
</feature>
<keyword evidence="1" id="KW-1133">Transmembrane helix</keyword>
<protein>
    <submittedName>
        <fullName evidence="2">Uncharacterized protein</fullName>
    </submittedName>
</protein>
<proteinExistence type="predicted"/>
<evidence type="ECO:0000313" key="2">
    <source>
        <dbReference type="EMBL" id="BCJ38315.1"/>
    </source>
</evidence>